<evidence type="ECO:0000256" key="2">
    <source>
        <dbReference type="SAM" id="Phobius"/>
    </source>
</evidence>
<name>A0A6A4C0K4_9STRA</name>
<feature type="transmembrane region" description="Helical" evidence="2">
    <location>
        <begin position="198"/>
        <end position="215"/>
    </location>
</feature>
<evidence type="ECO:0000256" key="1">
    <source>
        <dbReference type="SAM" id="MobiDB-lite"/>
    </source>
</evidence>
<keyword evidence="2" id="KW-0812">Transmembrane</keyword>
<comment type="caution">
    <text evidence="3">The sequence shown here is derived from an EMBL/GenBank/DDBJ whole genome shotgun (WGS) entry which is preliminary data.</text>
</comment>
<organism evidence="3 4">
    <name type="scientific">Phytophthora fragariae</name>
    <dbReference type="NCBI Taxonomy" id="53985"/>
    <lineage>
        <taxon>Eukaryota</taxon>
        <taxon>Sar</taxon>
        <taxon>Stramenopiles</taxon>
        <taxon>Oomycota</taxon>
        <taxon>Peronosporomycetes</taxon>
        <taxon>Peronosporales</taxon>
        <taxon>Peronosporaceae</taxon>
        <taxon>Phytophthora</taxon>
    </lineage>
</organism>
<feature type="compositionally biased region" description="Low complexity" evidence="1">
    <location>
        <begin position="70"/>
        <end position="79"/>
    </location>
</feature>
<feature type="region of interest" description="Disordered" evidence="1">
    <location>
        <begin position="70"/>
        <end position="90"/>
    </location>
</feature>
<dbReference type="Proteomes" id="UP000437068">
    <property type="component" value="Unassembled WGS sequence"/>
</dbReference>
<dbReference type="AlphaFoldDB" id="A0A6A4C0K4"/>
<feature type="transmembrane region" description="Helical" evidence="2">
    <location>
        <begin position="162"/>
        <end position="186"/>
    </location>
</feature>
<reference evidence="3 4" key="1">
    <citation type="submission" date="2018-08" db="EMBL/GenBank/DDBJ databases">
        <title>Genomic investigation of the strawberry pathogen Phytophthora fragariae indicates pathogenicity is determined by transcriptional variation in three key races.</title>
        <authorList>
            <person name="Adams T.M."/>
            <person name="Armitage A.D."/>
            <person name="Sobczyk M.K."/>
            <person name="Bates H.J."/>
            <person name="Dunwell J.M."/>
            <person name="Nellist C.F."/>
            <person name="Harrison R.J."/>
        </authorList>
    </citation>
    <scope>NUCLEOTIDE SEQUENCE [LARGE SCALE GENOMIC DNA]</scope>
    <source>
        <strain evidence="3 4">A4</strain>
    </source>
</reference>
<evidence type="ECO:0000313" key="4">
    <source>
        <dbReference type="Proteomes" id="UP000437068"/>
    </source>
</evidence>
<keyword evidence="2" id="KW-1133">Transmembrane helix</keyword>
<keyword evidence="2" id="KW-0472">Membrane</keyword>
<sequence>MSIWRTRKIEVCCYLLFATHEMPFDLISAASGLNWEFAQAIWHRTTLTACLLITARTKIKRLSVANGTSTATNVSSASSGREKPKVSSFSFTKNSKGTNWRRIFQGKISPRLDFLVRKSGQSGGRRSSGPQTCTVAPMQQLNDMSFVRTLSTMIVTQSDINLVSKVFCLPCALLINFGLFQFLVIVFQKRRKEPSIRILLGIAFISFACLVPGAHPNHELVRDLNDISDVCSVLSFLLQITVLTRDVNKKPRSRQW</sequence>
<dbReference type="EMBL" id="QXGE01002268">
    <property type="protein sequence ID" value="KAE9283355.1"/>
    <property type="molecule type" value="Genomic_DNA"/>
</dbReference>
<protein>
    <submittedName>
        <fullName evidence="3">Uncharacterized protein</fullName>
    </submittedName>
</protein>
<gene>
    <name evidence="3" type="ORF">PF001_g22892</name>
</gene>
<accession>A0A6A4C0K4</accession>
<proteinExistence type="predicted"/>
<evidence type="ECO:0000313" key="3">
    <source>
        <dbReference type="EMBL" id="KAE9283355.1"/>
    </source>
</evidence>